<dbReference type="SUPFAM" id="SSF53756">
    <property type="entry name" value="UDP-Glycosyltransferase/glycogen phosphorylase"/>
    <property type="match status" value="1"/>
</dbReference>
<dbReference type="Pfam" id="PF13692">
    <property type="entry name" value="Glyco_trans_1_4"/>
    <property type="match status" value="1"/>
</dbReference>
<proteinExistence type="predicted"/>
<evidence type="ECO:0000313" key="2">
    <source>
        <dbReference type="Proteomes" id="UP000006180"/>
    </source>
</evidence>
<dbReference type="PANTHER" id="PTHR45947:SF3">
    <property type="entry name" value="SULFOQUINOVOSYL TRANSFERASE SQD2"/>
    <property type="match status" value="1"/>
</dbReference>
<dbReference type="AlphaFoldDB" id="I3X7F0"/>
<dbReference type="HOGENOM" id="CLU_009583_45_0_5"/>
<dbReference type="Gene3D" id="3.40.50.2000">
    <property type="entry name" value="Glycogen Phosphorylase B"/>
    <property type="match status" value="2"/>
</dbReference>
<evidence type="ECO:0000313" key="1">
    <source>
        <dbReference type="EMBL" id="AFL51806.1"/>
    </source>
</evidence>
<dbReference type="Proteomes" id="UP000006180">
    <property type="component" value="Chromosome"/>
</dbReference>
<dbReference type="PATRIC" id="fig|1185652.3.peg.3365"/>
<dbReference type="KEGG" id="sfd:USDA257_c32380"/>
<protein>
    <submittedName>
        <fullName evidence="1">Glycosyltransferase</fullName>
    </submittedName>
</protein>
<dbReference type="eggNOG" id="COG0438">
    <property type="taxonomic scope" value="Bacteria"/>
</dbReference>
<gene>
    <name evidence="1" type="ORF">USDA257_c32380</name>
</gene>
<keyword evidence="1" id="KW-0808">Transferase</keyword>
<dbReference type="GO" id="GO:0016757">
    <property type="term" value="F:glycosyltransferase activity"/>
    <property type="evidence" value="ECO:0007669"/>
    <property type="project" value="TreeGrafter"/>
</dbReference>
<dbReference type="InterPro" id="IPR050194">
    <property type="entry name" value="Glycosyltransferase_grp1"/>
</dbReference>
<dbReference type="EMBL" id="CP003563">
    <property type="protein sequence ID" value="AFL51806.1"/>
    <property type="molecule type" value="Genomic_DNA"/>
</dbReference>
<dbReference type="CDD" id="cd03801">
    <property type="entry name" value="GT4_PimA-like"/>
    <property type="match status" value="1"/>
</dbReference>
<name>I3X7F0_SINF2</name>
<organism evidence="1 2">
    <name type="scientific">Sinorhizobium fredii (strain USDA 257)</name>
    <dbReference type="NCBI Taxonomy" id="1185652"/>
    <lineage>
        <taxon>Bacteria</taxon>
        <taxon>Pseudomonadati</taxon>
        <taxon>Pseudomonadota</taxon>
        <taxon>Alphaproteobacteria</taxon>
        <taxon>Hyphomicrobiales</taxon>
        <taxon>Rhizobiaceae</taxon>
        <taxon>Sinorhizobium/Ensifer group</taxon>
        <taxon>Sinorhizobium</taxon>
    </lineage>
</organism>
<accession>I3X7F0</accession>
<dbReference type="PANTHER" id="PTHR45947">
    <property type="entry name" value="SULFOQUINOVOSYL TRANSFERASE SQD2"/>
    <property type="match status" value="1"/>
</dbReference>
<sequence length="387" mass="42481">MPAAANRLRVDIGRRRRDSSRRMKIAFYAPLKPPDHPVPSGDRQMARMLIEALKLCGHDVQIASPLRAFSREAFDAAYLDLRKQADEEIVRLRRTWTEEGPPDTWFCYHPYYKAPDLIGPALAAEFSIPYVTAESSYSSRRNEGARTLAQDAVAAGVRQAAVNICFTERDRKGLEEAIPEGRYAMLPPFIDVGRFQAIPATKPADARLIAVAMMRPGDKMDSYRMLAAALQLVVDIPWTLTIVGDGSARAQVQGVFAGLPAERLDWAGENAPETVAGLLFGSDLYVWPGCGEAYGLSYLEAQAAGLPVVAQATAGVPEVVRHGQTGLLTAAGDIALFAEAIRRFLTDGALRAEFGKWARRFVLEERSLTAAAQRLEAIFDAFMRRVG</sequence>
<reference evidence="1 2" key="1">
    <citation type="journal article" date="2012" name="J. Bacteriol.">
        <title>Complete genome sequence of the broad-host-range strain Sinorhizobium fredii USDA257.</title>
        <authorList>
            <person name="Schuldes J."/>
            <person name="Rodriguez Orbegoso M."/>
            <person name="Schmeisser C."/>
            <person name="Krishnan H.B."/>
            <person name="Daniel R."/>
            <person name="Streit W.R."/>
        </authorList>
    </citation>
    <scope>NUCLEOTIDE SEQUENCE [LARGE SCALE GENOMIC DNA]</scope>
    <source>
        <strain evidence="1 2">USDA 257</strain>
    </source>
</reference>
<dbReference type="STRING" id="1185652.USDA257_c32380"/>